<organism evidence="2 3">
    <name type="scientific">Chionoecetes opilio</name>
    <name type="common">Atlantic snow crab</name>
    <name type="synonym">Cancer opilio</name>
    <dbReference type="NCBI Taxonomy" id="41210"/>
    <lineage>
        <taxon>Eukaryota</taxon>
        <taxon>Metazoa</taxon>
        <taxon>Ecdysozoa</taxon>
        <taxon>Arthropoda</taxon>
        <taxon>Crustacea</taxon>
        <taxon>Multicrustacea</taxon>
        <taxon>Malacostraca</taxon>
        <taxon>Eumalacostraca</taxon>
        <taxon>Eucarida</taxon>
        <taxon>Decapoda</taxon>
        <taxon>Pleocyemata</taxon>
        <taxon>Brachyura</taxon>
        <taxon>Eubrachyura</taxon>
        <taxon>Majoidea</taxon>
        <taxon>Majidae</taxon>
        <taxon>Chionoecetes</taxon>
    </lineage>
</organism>
<dbReference type="OrthoDB" id="10057873at2759"/>
<reference evidence="2" key="1">
    <citation type="submission" date="2020-07" db="EMBL/GenBank/DDBJ databases">
        <title>The High-quality genome of the commercially important snow crab, Chionoecetes opilio.</title>
        <authorList>
            <person name="Jeong J.-H."/>
            <person name="Ryu S."/>
        </authorList>
    </citation>
    <scope>NUCLEOTIDE SEQUENCE</scope>
    <source>
        <strain evidence="2">MADBK_172401_WGS</strain>
        <tissue evidence="2">Digestive gland</tissue>
    </source>
</reference>
<feature type="region of interest" description="Disordered" evidence="1">
    <location>
        <begin position="227"/>
        <end position="290"/>
    </location>
</feature>
<dbReference type="Proteomes" id="UP000770661">
    <property type="component" value="Unassembled WGS sequence"/>
</dbReference>
<evidence type="ECO:0000313" key="3">
    <source>
        <dbReference type="Proteomes" id="UP000770661"/>
    </source>
</evidence>
<sequence>MSPSSMILERRQPWHHRQRHGRDGVRRRLLRARGHCSGRRQRPERPKNELKRSIPAWWKVSGGAHGLNKFKARVGPKSNKALPPAHPQGCDPEPNVWSQEAAQQALPSLVRRSLKPLCDTGGGGGDDEAPDLPEYPEAGSSAVQKTLTIPHQQILPSSLPATPPQAPVDRGRKKYQNDRIWRPMPSIRDVAGPAGREDCRGEERDDCFQAFKCSAHTINLLSTVDPPMSPDWTGAQGRSSGSLGPQGPKPCGTCEQVASLGREDEGGHGRQKAEDTWLGPSDSKDTRASRSNLQVMTPVAFASQDAVWTLQPTWEPFSRTHAPEAAPGDRQNSTRYSGNLVEYLLEQDTIAMAFTKDVGGLFARTTY</sequence>
<protein>
    <submittedName>
        <fullName evidence="2">Uncharacterized protein</fullName>
    </submittedName>
</protein>
<dbReference type="AlphaFoldDB" id="A0A8J4XRB2"/>
<feature type="compositionally biased region" description="Basic residues" evidence="1">
    <location>
        <begin position="27"/>
        <end position="40"/>
    </location>
</feature>
<accession>A0A8J4XRB2</accession>
<keyword evidence="3" id="KW-1185">Reference proteome</keyword>
<gene>
    <name evidence="2" type="ORF">GWK47_016783</name>
</gene>
<proteinExistence type="predicted"/>
<feature type="region of interest" description="Disordered" evidence="1">
    <location>
        <begin position="76"/>
        <end position="95"/>
    </location>
</feature>
<evidence type="ECO:0000313" key="2">
    <source>
        <dbReference type="EMBL" id="KAG0713181.1"/>
    </source>
</evidence>
<feature type="region of interest" description="Disordered" evidence="1">
    <location>
        <begin position="155"/>
        <end position="175"/>
    </location>
</feature>
<feature type="compositionally biased region" description="Basic and acidic residues" evidence="1">
    <location>
        <begin position="41"/>
        <end position="51"/>
    </location>
</feature>
<feature type="region of interest" description="Disordered" evidence="1">
    <location>
        <begin position="115"/>
        <end position="140"/>
    </location>
</feature>
<feature type="compositionally biased region" description="Basic and acidic residues" evidence="1">
    <location>
        <begin position="261"/>
        <end position="275"/>
    </location>
</feature>
<feature type="region of interest" description="Disordered" evidence="1">
    <location>
        <begin position="1"/>
        <end position="51"/>
    </location>
</feature>
<dbReference type="EMBL" id="JACEEZ010021699">
    <property type="protein sequence ID" value="KAG0713181.1"/>
    <property type="molecule type" value="Genomic_DNA"/>
</dbReference>
<evidence type="ECO:0000256" key="1">
    <source>
        <dbReference type="SAM" id="MobiDB-lite"/>
    </source>
</evidence>
<name>A0A8J4XRB2_CHIOP</name>
<comment type="caution">
    <text evidence="2">The sequence shown here is derived from an EMBL/GenBank/DDBJ whole genome shotgun (WGS) entry which is preliminary data.</text>
</comment>